<dbReference type="PROSITE" id="PS00108">
    <property type="entry name" value="PROTEIN_KINASE_ST"/>
    <property type="match status" value="1"/>
</dbReference>
<organism evidence="6 7">
    <name type="scientific">Novipirellula artificiosorum</name>
    <dbReference type="NCBI Taxonomy" id="2528016"/>
    <lineage>
        <taxon>Bacteria</taxon>
        <taxon>Pseudomonadati</taxon>
        <taxon>Planctomycetota</taxon>
        <taxon>Planctomycetia</taxon>
        <taxon>Pirellulales</taxon>
        <taxon>Pirellulaceae</taxon>
        <taxon>Novipirellula</taxon>
    </lineage>
</organism>
<dbReference type="GO" id="GO:0004016">
    <property type="term" value="F:adenylate cyclase activity"/>
    <property type="evidence" value="ECO:0007669"/>
    <property type="project" value="TreeGrafter"/>
</dbReference>
<gene>
    <name evidence="6" type="primary">prkC_24</name>
    <name evidence="6" type="ORF">Poly41_68000</name>
</gene>
<keyword evidence="6" id="KW-0808">Transferase</keyword>
<name>A0A5C6CZM2_9BACT</name>
<dbReference type="InterPro" id="IPR017441">
    <property type="entry name" value="Protein_kinase_ATP_BS"/>
</dbReference>
<dbReference type="EC" id="2.7.11.1" evidence="6"/>
<dbReference type="SUPFAM" id="SSF52540">
    <property type="entry name" value="P-loop containing nucleoside triphosphate hydrolases"/>
    <property type="match status" value="1"/>
</dbReference>
<dbReference type="InterPro" id="IPR000719">
    <property type="entry name" value="Prot_kinase_dom"/>
</dbReference>
<dbReference type="OrthoDB" id="222290at2"/>
<dbReference type="Proteomes" id="UP000319143">
    <property type="component" value="Unassembled WGS sequence"/>
</dbReference>
<reference evidence="6 7" key="1">
    <citation type="submission" date="2019-02" db="EMBL/GenBank/DDBJ databases">
        <title>Deep-cultivation of Planctomycetes and their phenomic and genomic characterization uncovers novel biology.</title>
        <authorList>
            <person name="Wiegand S."/>
            <person name="Jogler M."/>
            <person name="Boedeker C."/>
            <person name="Pinto D."/>
            <person name="Vollmers J."/>
            <person name="Rivas-Marin E."/>
            <person name="Kohn T."/>
            <person name="Peeters S.H."/>
            <person name="Heuer A."/>
            <person name="Rast P."/>
            <person name="Oberbeckmann S."/>
            <person name="Bunk B."/>
            <person name="Jeske O."/>
            <person name="Meyerdierks A."/>
            <person name="Storesund J.E."/>
            <person name="Kallscheuer N."/>
            <person name="Luecker S."/>
            <person name="Lage O.M."/>
            <person name="Pohl T."/>
            <person name="Merkel B.J."/>
            <person name="Hornburger P."/>
            <person name="Mueller R.-W."/>
            <person name="Bruemmer F."/>
            <person name="Labrenz M."/>
            <person name="Spormann A.M."/>
            <person name="Op Den Camp H."/>
            <person name="Overmann J."/>
            <person name="Amann R."/>
            <person name="Jetten M.S.M."/>
            <person name="Mascher T."/>
            <person name="Medema M.H."/>
            <person name="Devos D.P."/>
            <person name="Kaster A.-K."/>
            <person name="Ovreas L."/>
            <person name="Rohde M."/>
            <person name="Galperin M.Y."/>
            <person name="Jogler C."/>
        </authorList>
    </citation>
    <scope>NUCLEOTIDE SEQUENCE [LARGE SCALE GENOMIC DNA]</scope>
    <source>
        <strain evidence="6 7">Poly41</strain>
    </source>
</reference>
<dbReference type="GO" id="GO:0005737">
    <property type="term" value="C:cytoplasm"/>
    <property type="evidence" value="ECO:0007669"/>
    <property type="project" value="TreeGrafter"/>
</dbReference>
<dbReference type="EMBL" id="SJPV01000026">
    <property type="protein sequence ID" value="TWU28947.1"/>
    <property type="molecule type" value="Genomic_DNA"/>
</dbReference>
<dbReference type="Gene3D" id="3.40.50.300">
    <property type="entry name" value="P-loop containing nucleotide triphosphate hydrolases"/>
    <property type="match status" value="1"/>
</dbReference>
<keyword evidence="3 4" id="KW-0067">ATP-binding</keyword>
<dbReference type="GO" id="GO:0005524">
    <property type="term" value="F:ATP binding"/>
    <property type="evidence" value="ECO:0007669"/>
    <property type="project" value="UniProtKB-UniRule"/>
</dbReference>
<evidence type="ECO:0000256" key="3">
    <source>
        <dbReference type="ARBA" id="ARBA00022840"/>
    </source>
</evidence>
<dbReference type="InterPro" id="IPR041664">
    <property type="entry name" value="AAA_16"/>
</dbReference>
<dbReference type="InterPro" id="IPR001054">
    <property type="entry name" value="A/G_cyclase"/>
</dbReference>
<keyword evidence="2 4" id="KW-0547">Nucleotide-binding</keyword>
<dbReference type="InterPro" id="IPR029787">
    <property type="entry name" value="Nucleotide_cyclase"/>
</dbReference>
<dbReference type="Gene3D" id="1.25.40.10">
    <property type="entry name" value="Tetratricopeptide repeat domain"/>
    <property type="match status" value="2"/>
</dbReference>
<evidence type="ECO:0000256" key="2">
    <source>
        <dbReference type="ARBA" id="ARBA00022741"/>
    </source>
</evidence>
<dbReference type="SMART" id="SM00220">
    <property type="entry name" value="S_TKc"/>
    <property type="match status" value="1"/>
</dbReference>
<dbReference type="Gene3D" id="3.30.200.20">
    <property type="entry name" value="Phosphorylase Kinase, domain 1"/>
    <property type="match status" value="1"/>
</dbReference>
<dbReference type="PANTHER" id="PTHR16305:SF28">
    <property type="entry name" value="GUANYLATE CYCLASE DOMAIN-CONTAINING PROTEIN"/>
    <property type="match status" value="1"/>
</dbReference>
<dbReference type="GO" id="GO:0035556">
    <property type="term" value="P:intracellular signal transduction"/>
    <property type="evidence" value="ECO:0007669"/>
    <property type="project" value="InterPro"/>
</dbReference>
<sequence length="1305" mass="146287">MTSVIEPERPTNIGPYEIRSRLGQGAFGSVYLAFDPVHERQVAVKVPRVDRHQQRDVLNEARSLGQLSHSGIVSVLDAGQSDGNCYIVSEHLDGPSLRQFLQDHRPNVNESIRIAIALADALAHAHAYRVVHRDLKPENIILVGGRSPVIIDFNLAINDVPHELQKRQKGIVAGTFAYMAPEQVIGEGHRIDGRTDIYALGVILYEMLTGQTPFRSGQSSTLIKQIREDDPQPPRQLIRNLPPVLEAICMKSMAKDFPDRYTTADDFAAHLREALRNPEQILRETNHLVKPIALHSHRTDSSVSRSHRATRRRVTVVQFSSDVYESAEILRLLELGEQNQILEDFQELCRDIAARHLGQIVQMTDQGLLACFGFPVSVENATQRAVRAALELQQESTAFNSKLHRTKGVRLSVSVVIHTDMAIVRLNDDESVSLSGRVRTVVKQIALVSRADTVVATEDTHRLVRDYFDFVSAKSHRLRGGDEIRLHQVVSERIRGRFDAARVRGRLTSLVGRESEIHRLVGNWGKVCSGEGTAILIQGEAGIGKSRLVYELKQHVLRESPDARTPDAMIVDWFADPQRQATSLHPAIGFLEQTLGFSDELLPIKQLSRLVRHLDDLGIEGDEEVALMAALLSIPLAGCYPPLELSPQQKKEKTFRLVLEWLSRCAHRQPLLFAIEDLHWIDPSSLELIDRLLSRGLNDRILVVATCRPEFQSPWQKHSNFEFIELGGLSQQNVGEMILRCSALETIPAEMESLLASRTDGVPLFVEELASMIQSENFAIGDVPETLQELLLARLDQIDLNIDVVQIGAAIGREFRFDLAAAVSGIPESHLQHDLDKLVRTELVYRYGHGEFARYTFKHALIQDVAYHAMIEKDRRDVHLKIATVSEEQFPELCSQNPEVLAHHFTQANCWEKSVDYSQRAADNATSRAAHQEAKRHLIFALESLKKLDDSASRMKREVQIRSLLGIHLQVIHGYISPEVRENYELALELCNRLNDPLETVSVLIGLCRYFMMQAQLEKASELASQLLTLSSQTGLESLIVVANRVAGSTFVYKGELSLARKHLEKVLAIETTPELRAEVAKIDTADPWVTSRTYLSIVLWLMGDTERALTESEQAIDEGLKLNHPIAYILPVGFSQWIHQFCGDVDRTERTCDLSDELGQQFGFPFWNAWTLAIRGWVQGQRGDTLGATTTIREGIRQWRASGSGAGCHYLLTLLAQAWINAGDLDQAKGALDEAQAFANETGERFYESEIARLRGELANRKGVSRIDAAAWYRQAIEIAKKQKAVSLELRATAALAQMERSTS</sequence>
<dbReference type="GO" id="GO:0016020">
    <property type="term" value="C:membrane"/>
    <property type="evidence" value="ECO:0007669"/>
    <property type="project" value="UniProtKB-SubCell"/>
</dbReference>
<feature type="domain" description="Protein kinase" evidence="5">
    <location>
        <begin position="16"/>
        <end position="275"/>
    </location>
</feature>
<dbReference type="SUPFAM" id="SSF48452">
    <property type="entry name" value="TPR-like"/>
    <property type="match status" value="2"/>
</dbReference>
<dbReference type="InterPro" id="IPR008271">
    <property type="entry name" value="Ser/Thr_kinase_AS"/>
</dbReference>
<dbReference type="InterPro" id="IPR011009">
    <property type="entry name" value="Kinase-like_dom_sf"/>
</dbReference>
<dbReference type="PANTHER" id="PTHR16305">
    <property type="entry name" value="TESTICULAR SOLUBLE ADENYLYL CYCLASE"/>
    <property type="match status" value="1"/>
</dbReference>
<dbReference type="SUPFAM" id="SSF55073">
    <property type="entry name" value="Nucleotide cyclase"/>
    <property type="match status" value="1"/>
</dbReference>
<dbReference type="RefSeq" id="WP_146531456.1">
    <property type="nucleotide sequence ID" value="NZ_SJPV01000026.1"/>
</dbReference>
<dbReference type="Gene3D" id="3.30.70.1230">
    <property type="entry name" value="Nucleotide cyclase"/>
    <property type="match status" value="1"/>
</dbReference>
<dbReference type="SUPFAM" id="SSF56112">
    <property type="entry name" value="Protein kinase-like (PK-like)"/>
    <property type="match status" value="1"/>
</dbReference>
<protein>
    <submittedName>
        <fullName evidence="6">Serine/threonine-protein kinase PrkC</fullName>
        <ecNumber evidence="6">2.7.11.1</ecNumber>
    </submittedName>
</protein>
<dbReference type="InterPro" id="IPR027417">
    <property type="entry name" value="P-loop_NTPase"/>
</dbReference>
<dbReference type="InterPro" id="IPR011990">
    <property type="entry name" value="TPR-like_helical_dom_sf"/>
</dbReference>
<dbReference type="Gene3D" id="1.10.510.10">
    <property type="entry name" value="Transferase(Phosphotransferase) domain 1"/>
    <property type="match status" value="1"/>
</dbReference>
<evidence type="ECO:0000313" key="7">
    <source>
        <dbReference type="Proteomes" id="UP000319143"/>
    </source>
</evidence>
<keyword evidence="6" id="KW-0418">Kinase</keyword>
<comment type="subcellular location">
    <subcellularLocation>
        <location evidence="1">Membrane</location>
        <topology evidence="1">Single-pass membrane protein</topology>
    </subcellularLocation>
</comment>
<dbReference type="GO" id="GO:0004674">
    <property type="term" value="F:protein serine/threonine kinase activity"/>
    <property type="evidence" value="ECO:0007669"/>
    <property type="project" value="UniProtKB-EC"/>
</dbReference>
<feature type="binding site" evidence="4">
    <location>
        <position position="45"/>
    </location>
    <ligand>
        <name>ATP</name>
        <dbReference type="ChEBI" id="CHEBI:30616"/>
    </ligand>
</feature>
<accession>A0A5C6CZM2</accession>
<evidence type="ECO:0000256" key="4">
    <source>
        <dbReference type="PROSITE-ProRule" id="PRU10141"/>
    </source>
</evidence>
<dbReference type="CDD" id="cd07302">
    <property type="entry name" value="CHD"/>
    <property type="match status" value="1"/>
</dbReference>
<proteinExistence type="predicted"/>
<evidence type="ECO:0000313" key="6">
    <source>
        <dbReference type="EMBL" id="TWU28947.1"/>
    </source>
</evidence>
<comment type="caution">
    <text evidence="6">The sequence shown here is derived from an EMBL/GenBank/DDBJ whole genome shotgun (WGS) entry which is preliminary data.</text>
</comment>
<dbReference type="GO" id="GO:0009190">
    <property type="term" value="P:cyclic nucleotide biosynthetic process"/>
    <property type="evidence" value="ECO:0007669"/>
    <property type="project" value="InterPro"/>
</dbReference>
<dbReference type="Pfam" id="PF00069">
    <property type="entry name" value="Pkinase"/>
    <property type="match status" value="1"/>
</dbReference>
<dbReference type="Pfam" id="PF13191">
    <property type="entry name" value="AAA_16"/>
    <property type="match status" value="1"/>
</dbReference>
<dbReference type="CDD" id="cd14014">
    <property type="entry name" value="STKc_PknB_like"/>
    <property type="match status" value="1"/>
</dbReference>
<evidence type="ECO:0000256" key="1">
    <source>
        <dbReference type="ARBA" id="ARBA00004167"/>
    </source>
</evidence>
<evidence type="ECO:0000259" key="5">
    <source>
        <dbReference type="PROSITE" id="PS50011"/>
    </source>
</evidence>
<keyword evidence="7" id="KW-1185">Reference proteome</keyword>
<dbReference type="PROSITE" id="PS00107">
    <property type="entry name" value="PROTEIN_KINASE_ATP"/>
    <property type="match status" value="1"/>
</dbReference>
<dbReference type="PROSITE" id="PS50011">
    <property type="entry name" value="PROTEIN_KINASE_DOM"/>
    <property type="match status" value="1"/>
</dbReference>